<dbReference type="GO" id="GO:0005634">
    <property type="term" value="C:nucleus"/>
    <property type="evidence" value="ECO:0007669"/>
    <property type="project" value="TreeGrafter"/>
</dbReference>
<dbReference type="GO" id="GO:0008270">
    <property type="term" value="F:zinc ion binding"/>
    <property type="evidence" value="ECO:0007669"/>
    <property type="project" value="UniProtKB-KW"/>
</dbReference>
<dbReference type="GO" id="GO:0004842">
    <property type="term" value="F:ubiquitin-protein transferase activity"/>
    <property type="evidence" value="ECO:0007669"/>
    <property type="project" value="InterPro"/>
</dbReference>
<dbReference type="InterPro" id="IPR013783">
    <property type="entry name" value="Ig-like_fold"/>
</dbReference>
<dbReference type="SMART" id="SM00184">
    <property type="entry name" value="RING"/>
    <property type="match status" value="1"/>
</dbReference>
<dbReference type="KEGG" id="dfa:DFA_02330"/>
<dbReference type="SMART" id="SM01065">
    <property type="entry name" value="CBM_2"/>
    <property type="match status" value="1"/>
</dbReference>
<dbReference type="Pfam" id="PF00686">
    <property type="entry name" value="CBM_20"/>
    <property type="match status" value="1"/>
</dbReference>
<feature type="region of interest" description="Disordered" evidence="6">
    <location>
        <begin position="272"/>
        <end position="302"/>
    </location>
</feature>
<dbReference type="InterPro" id="IPR041330">
    <property type="entry name" value="KN17_SH3"/>
</dbReference>
<dbReference type="InterPro" id="IPR036236">
    <property type="entry name" value="Znf_C2H2_sf"/>
</dbReference>
<evidence type="ECO:0000256" key="5">
    <source>
        <dbReference type="PROSITE-ProRule" id="PRU00175"/>
    </source>
</evidence>
<dbReference type="GO" id="GO:2001070">
    <property type="term" value="F:starch binding"/>
    <property type="evidence" value="ECO:0007669"/>
    <property type="project" value="InterPro"/>
</dbReference>
<dbReference type="Gene3D" id="3.30.40.10">
    <property type="entry name" value="Zinc/RING finger domain, C3HC4 (zinc finger)"/>
    <property type="match status" value="1"/>
</dbReference>
<comment type="similarity">
    <text evidence="1">Belongs to the KIN17 family.</text>
</comment>
<evidence type="ECO:0000256" key="4">
    <source>
        <dbReference type="ARBA" id="ARBA00022833"/>
    </source>
</evidence>
<keyword evidence="10" id="KW-1185">Reference proteome</keyword>
<feature type="domain" description="CBM20" evidence="8">
    <location>
        <begin position="592"/>
        <end position="694"/>
    </location>
</feature>
<dbReference type="InterPro" id="IPR013784">
    <property type="entry name" value="Carb-bd-like_fold"/>
</dbReference>
<dbReference type="InterPro" id="IPR019447">
    <property type="entry name" value="DNA/RNA-bd_Kin17_WH-like_dom"/>
</dbReference>
<dbReference type="SMART" id="SM01253">
    <property type="entry name" value="Kin17_mid"/>
    <property type="match status" value="1"/>
</dbReference>
<dbReference type="GO" id="GO:0003690">
    <property type="term" value="F:double-stranded DNA binding"/>
    <property type="evidence" value="ECO:0007669"/>
    <property type="project" value="TreeGrafter"/>
</dbReference>
<dbReference type="InterPro" id="IPR003613">
    <property type="entry name" value="Ubox_domain"/>
</dbReference>
<gene>
    <name evidence="9" type="ORF">DFA_02330</name>
</gene>
<dbReference type="InterPro" id="IPR017907">
    <property type="entry name" value="Znf_RING_CS"/>
</dbReference>
<dbReference type="Pfam" id="PF25095">
    <property type="entry name" value="C2H2-zf_KIN17"/>
    <property type="match status" value="1"/>
</dbReference>
<dbReference type="Gene3D" id="2.60.40.10">
    <property type="entry name" value="Immunoglobulins"/>
    <property type="match status" value="1"/>
</dbReference>
<dbReference type="Pfam" id="PF18131">
    <property type="entry name" value="KN17_SH3"/>
    <property type="match status" value="1"/>
</dbReference>
<feature type="compositionally biased region" description="Low complexity" evidence="6">
    <location>
        <begin position="276"/>
        <end position="302"/>
    </location>
</feature>
<evidence type="ECO:0000259" key="8">
    <source>
        <dbReference type="PROSITE" id="PS51166"/>
    </source>
</evidence>
<dbReference type="InterPro" id="IPR002044">
    <property type="entry name" value="CBM20"/>
</dbReference>
<keyword evidence="4" id="KW-0862">Zinc</keyword>
<dbReference type="CDD" id="cd05467">
    <property type="entry name" value="CBM20"/>
    <property type="match status" value="1"/>
</dbReference>
<dbReference type="Gene3D" id="2.30.30.140">
    <property type="match status" value="1"/>
</dbReference>
<sequence>MGKDGGGMTPKQISNSIKAKGLQRLRWYCQFCQKQCRDENGFKCHLSSDAHMRQMEVVASNSGMFVDKYSHEFEEDFIKILSRRYPTTRVAANQVYNEFIKDRSHIHMNATRWPSLSEFVKYLGKESKCVVEETSKGWYITYINRDPTFVKQQMIAADKREKVEITDEERQRIDIEKRLQEMSKLLPPTINEYKPTEISTDQFKSISLSFQKDKETKKDNQNQNNQNNNNLNIFNSLTNNNNISSNNNNGNNNNNNNVQKKSALEEIMEKQEQIKKLQQQKLQQPKQEESSSSSSTSTSSTTISSGWLIKNLIVKIIDKELKEYYKWKGVVEKVSDDGYVGQIRLLDDDRVSLNIDQEFLETVIPGQGQEVMIVDGRHRGRHCKLLDIDLDQFSGTLIDLETNQTFLNIPYEHFLLVNCLYNLLLHMKKNNKKHNYFYKQDCCESKSSKVVASSISSLSNNNIIDSASPLQLLQQQQSYNNLISNCYLLMCRAEDLFVDKVSIHFICPIGKGVIEDPIVTPCGHTFCNPCLQNWLNTRRQCPTDRLPVTHKQLIPNYLVLNILADLIVKCDHHAQGCQWVGKWSTLSCHLRQCQAALPKVRFWLKHHVPFGQQIRVTGSCDQLGNWDPQKSFPLKFSQGDTWEGEIILGQAGRIEYKYFISYYDTGELVYWEGGPNRVFLVSSNSNYRRDIFRNP</sequence>
<dbReference type="SMART" id="SM00504">
    <property type="entry name" value="Ubox"/>
    <property type="match status" value="1"/>
</dbReference>
<protein>
    <submittedName>
        <fullName evidence="9">Kin17-like protein</fullName>
    </submittedName>
</protein>
<dbReference type="Gene3D" id="1.10.10.2030">
    <property type="entry name" value="DNA/RNA-binding protein Kin17, conserved domain"/>
    <property type="match status" value="1"/>
</dbReference>
<accession>F4PZ55</accession>
<proteinExistence type="inferred from homology"/>
<dbReference type="PANTHER" id="PTHR12805:SF0">
    <property type="entry name" value="DNA_RNA-BINDING PROTEIN KIN17"/>
    <property type="match status" value="1"/>
</dbReference>
<feature type="domain" description="RING-type" evidence="7">
    <location>
        <begin position="507"/>
        <end position="545"/>
    </location>
</feature>
<dbReference type="PROSITE" id="PS51166">
    <property type="entry name" value="CBM20"/>
    <property type="match status" value="1"/>
</dbReference>
<dbReference type="RefSeq" id="XP_004366717.1">
    <property type="nucleotide sequence ID" value="XM_004366660.1"/>
</dbReference>
<name>F4PZ55_CACFS</name>
<dbReference type="SUPFAM" id="SSF49452">
    <property type="entry name" value="Starch-binding domain-like"/>
    <property type="match status" value="1"/>
</dbReference>
<dbReference type="EMBL" id="GL883016">
    <property type="protein sequence ID" value="EGG19084.1"/>
    <property type="molecule type" value="Genomic_DNA"/>
</dbReference>
<evidence type="ECO:0000313" key="9">
    <source>
        <dbReference type="EMBL" id="EGG19084.1"/>
    </source>
</evidence>
<feature type="region of interest" description="Disordered" evidence="6">
    <location>
        <begin position="212"/>
        <end position="257"/>
    </location>
</feature>
<dbReference type="GO" id="GO:0006260">
    <property type="term" value="P:DNA replication"/>
    <property type="evidence" value="ECO:0007669"/>
    <property type="project" value="TreeGrafter"/>
</dbReference>
<keyword evidence="2" id="KW-0479">Metal-binding</keyword>
<dbReference type="Pfam" id="PF13923">
    <property type="entry name" value="zf-C3HC4_2"/>
    <property type="match status" value="1"/>
</dbReference>
<dbReference type="SUPFAM" id="SSF57667">
    <property type="entry name" value="beta-beta-alpha zinc fingers"/>
    <property type="match status" value="1"/>
</dbReference>
<dbReference type="Pfam" id="PF10357">
    <property type="entry name" value="WH_KIN17"/>
    <property type="match status" value="1"/>
</dbReference>
<dbReference type="InterPro" id="IPR014722">
    <property type="entry name" value="Rib_uL2_dom2"/>
</dbReference>
<feature type="compositionally biased region" description="Low complexity" evidence="6">
    <location>
        <begin position="221"/>
        <end position="257"/>
    </location>
</feature>
<dbReference type="OrthoDB" id="1305878at2759"/>
<evidence type="ECO:0000313" key="10">
    <source>
        <dbReference type="Proteomes" id="UP000007797"/>
    </source>
</evidence>
<evidence type="ECO:0000256" key="6">
    <source>
        <dbReference type="SAM" id="MobiDB-lite"/>
    </source>
</evidence>
<dbReference type="AlphaFoldDB" id="F4PZ55"/>
<dbReference type="PANTHER" id="PTHR12805">
    <property type="entry name" value="KIN17 KIN, ANTIGENIC DETERMINANT OF RECA PROTEIN HOMOLOG"/>
    <property type="match status" value="1"/>
</dbReference>
<evidence type="ECO:0000256" key="1">
    <source>
        <dbReference type="ARBA" id="ARBA00008517"/>
    </source>
</evidence>
<dbReference type="SUPFAM" id="SSF57850">
    <property type="entry name" value="RING/U-box"/>
    <property type="match status" value="1"/>
</dbReference>
<dbReference type="InterPro" id="IPR013083">
    <property type="entry name" value="Znf_RING/FYVE/PHD"/>
</dbReference>
<evidence type="ECO:0000256" key="3">
    <source>
        <dbReference type="ARBA" id="ARBA00022771"/>
    </source>
</evidence>
<dbReference type="FunFam" id="1.10.10.2030:FF:000001">
    <property type="entry name" value="DNA/RNA-binding protein KIN17, putative"/>
    <property type="match status" value="1"/>
</dbReference>
<dbReference type="GO" id="GO:0016567">
    <property type="term" value="P:protein ubiquitination"/>
    <property type="evidence" value="ECO:0007669"/>
    <property type="project" value="InterPro"/>
</dbReference>
<dbReference type="Proteomes" id="UP000007797">
    <property type="component" value="Unassembled WGS sequence"/>
</dbReference>
<dbReference type="InterPro" id="IPR037321">
    <property type="entry name" value="KIN17-like"/>
</dbReference>
<dbReference type="InterPro" id="IPR038254">
    <property type="entry name" value="KIN17_WH-like_sf"/>
</dbReference>
<evidence type="ECO:0000256" key="2">
    <source>
        <dbReference type="ARBA" id="ARBA00022723"/>
    </source>
</evidence>
<dbReference type="STRING" id="1054147.F4PZ55"/>
<dbReference type="InterPro" id="IPR056767">
    <property type="entry name" value="C2H2-Znf_KIN17"/>
</dbReference>
<dbReference type="PROSITE" id="PS50089">
    <property type="entry name" value="ZF_RING_2"/>
    <property type="match status" value="1"/>
</dbReference>
<dbReference type="PROSITE" id="PS00518">
    <property type="entry name" value="ZF_RING_1"/>
    <property type="match status" value="1"/>
</dbReference>
<dbReference type="Gene3D" id="2.30.30.30">
    <property type="match status" value="1"/>
</dbReference>
<evidence type="ECO:0000259" key="7">
    <source>
        <dbReference type="PROSITE" id="PS50089"/>
    </source>
</evidence>
<dbReference type="GO" id="GO:0006974">
    <property type="term" value="P:DNA damage response"/>
    <property type="evidence" value="ECO:0007669"/>
    <property type="project" value="TreeGrafter"/>
</dbReference>
<keyword evidence="3 5" id="KW-0863">Zinc-finger</keyword>
<reference evidence="10" key="1">
    <citation type="journal article" date="2011" name="Genome Res.">
        <title>Phylogeny-wide analysis of social amoeba genomes highlights ancient origins for complex intercellular communication.</title>
        <authorList>
            <person name="Heidel A.J."/>
            <person name="Lawal H.M."/>
            <person name="Felder M."/>
            <person name="Schilde C."/>
            <person name="Helps N.R."/>
            <person name="Tunggal B."/>
            <person name="Rivero F."/>
            <person name="John U."/>
            <person name="Schleicher M."/>
            <person name="Eichinger L."/>
            <person name="Platzer M."/>
            <person name="Noegel A.A."/>
            <person name="Schaap P."/>
            <person name="Gloeckner G."/>
        </authorList>
    </citation>
    <scope>NUCLEOTIDE SEQUENCE [LARGE SCALE GENOMIC DNA]</scope>
    <source>
        <strain evidence="10">SH3</strain>
    </source>
</reference>
<dbReference type="GeneID" id="14871215"/>
<dbReference type="InterPro" id="IPR001841">
    <property type="entry name" value="Znf_RING"/>
</dbReference>
<organism evidence="9 10">
    <name type="scientific">Cavenderia fasciculata</name>
    <name type="common">Slime mold</name>
    <name type="synonym">Dictyostelium fasciculatum</name>
    <dbReference type="NCBI Taxonomy" id="261658"/>
    <lineage>
        <taxon>Eukaryota</taxon>
        <taxon>Amoebozoa</taxon>
        <taxon>Evosea</taxon>
        <taxon>Eumycetozoa</taxon>
        <taxon>Dictyostelia</taxon>
        <taxon>Acytosteliales</taxon>
        <taxon>Cavenderiaceae</taxon>
        <taxon>Cavenderia</taxon>
    </lineage>
</organism>